<dbReference type="GO" id="GO:0016787">
    <property type="term" value="F:hydrolase activity"/>
    <property type="evidence" value="ECO:0007669"/>
    <property type="project" value="UniProtKB-KW"/>
</dbReference>
<protein>
    <submittedName>
        <fullName evidence="2">Glycoside hydrolase family 76 protein</fullName>
    </submittedName>
</protein>
<dbReference type="InterPro" id="IPR005198">
    <property type="entry name" value="Glyco_hydro_76"/>
</dbReference>
<organism evidence="2 3">
    <name type="scientific">Streptomyces iconiensis</name>
    <dbReference type="NCBI Taxonomy" id="1384038"/>
    <lineage>
        <taxon>Bacteria</taxon>
        <taxon>Bacillati</taxon>
        <taxon>Actinomycetota</taxon>
        <taxon>Actinomycetes</taxon>
        <taxon>Kitasatosporales</taxon>
        <taxon>Streptomycetaceae</taxon>
        <taxon>Streptomyces</taxon>
    </lineage>
</organism>
<dbReference type="InterPro" id="IPR053169">
    <property type="entry name" value="MUG_Protein"/>
</dbReference>
<dbReference type="InterPro" id="IPR008928">
    <property type="entry name" value="6-hairpin_glycosidase_sf"/>
</dbReference>
<sequence length="391" mass="43481">MRRTLFRRTAVATVLGAVLFTAAPAHADTRADQWTHRAENAYTSLQTHLYQGADNHGLYREKTPGQPGDNPHSFVWPLREATAATQDMARLPGSGPAYGKDVDDRFRTLRLYYADSGGRPGYQSYLPAPLGKGGDVFYDDNAVIGLSLMDQYRATGDTRYLERAEDTADIVSRGWDDDPAKTCPGGMDWFDGPANDTRAANVTGLSAQLTAELYAATHDKRQLDRARAWYGWNRDCLRQEPGLYWNSHKDDGSTDKTLWTYNSGAMVGTATTLYRATGERAYLRQAVEDANASLDHWKQGDRLHDQPAVFNAFYFKDLLALNAVHPDPDYRRAMETYAADTWKSNRDAATGLFRFQPSGGGDYDPQAPAETLEQSAMVQIFATLARTDPHG</sequence>
<evidence type="ECO:0000313" key="2">
    <source>
        <dbReference type="EMBL" id="MDJ1134678.1"/>
    </source>
</evidence>
<dbReference type="PIRSF" id="PIRSF021505">
    <property type="entry name" value="O_gly_hdrol"/>
    <property type="match status" value="1"/>
</dbReference>
<keyword evidence="2" id="KW-0378">Hydrolase</keyword>
<feature type="signal peptide" evidence="1">
    <location>
        <begin position="1"/>
        <end position="27"/>
    </location>
</feature>
<keyword evidence="3" id="KW-1185">Reference proteome</keyword>
<dbReference type="Gene3D" id="1.50.10.20">
    <property type="match status" value="1"/>
</dbReference>
<dbReference type="PANTHER" id="PTHR47791">
    <property type="entry name" value="MEIOTICALLY UP-REGULATED GENE 191 PROTEIN"/>
    <property type="match status" value="1"/>
</dbReference>
<gene>
    <name evidence="2" type="ORF">NMN56_022490</name>
</gene>
<dbReference type="Proteomes" id="UP001214441">
    <property type="component" value="Unassembled WGS sequence"/>
</dbReference>
<accession>A0ABT7A020</accession>
<dbReference type="InterPro" id="IPR014512">
    <property type="entry name" value="O_gly_hydro"/>
</dbReference>
<dbReference type="RefSeq" id="WP_274040910.1">
    <property type="nucleotide sequence ID" value="NZ_JANCPR020000022.1"/>
</dbReference>
<evidence type="ECO:0000256" key="1">
    <source>
        <dbReference type="SAM" id="SignalP"/>
    </source>
</evidence>
<dbReference type="EMBL" id="JANCPR020000022">
    <property type="protein sequence ID" value="MDJ1134678.1"/>
    <property type="molecule type" value="Genomic_DNA"/>
</dbReference>
<dbReference type="SUPFAM" id="SSF48208">
    <property type="entry name" value="Six-hairpin glycosidases"/>
    <property type="match status" value="1"/>
</dbReference>
<dbReference type="Pfam" id="PF03663">
    <property type="entry name" value="Glyco_hydro_76"/>
    <property type="match status" value="1"/>
</dbReference>
<feature type="chain" id="PRO_5046863106" evidence="1">
    <location>
        <begin position="28"/>
        <end position="391"/>
    </location>
</feature>
<reference evidence="2 3" key="1">
    <citation type="submission" date="2023-05" db="EMBL/GenBank/DDBJ databases">
        <title>Streptantibioticus silvisoli sp. nov., acidotolerant actinomycetes 1 from pine litter.</title>
        <authorList>
            <person name="Swiecimska M."/>
            <person name="Golinska P."/>
            <person name="Sangal V."/>
            <person name="Wachnowicz B."/>
            <person name="Goodfellow M."/>
        </authorList>
    </citation>
    <scope>NUCLEOTIDE SEQUENCE [LARGE SCALE GENOMIC DNA]</scope>
    <source>
        <strain evidence="2 3">DSM 42109</strain>
    </source>
</reference>
<comment type="caution">
    <text evidence="2">The sequence shown here is derived from an EMBL/GenBank/DDBJ whole genome shotgun (WGS) entry which is preliminary data.</text>
</comment>
<proteinExistence type="predicted"/>
<dbReference type="PANTHER" id="PTHR47791:SF4">
    <property type="entry name" value="(PUTATIVE SECRETED PROTEIN)-RELATED"/>
    <property type="match status" value="1"/>
</dbReference>
<name>A0ABT7A020_9ACTN</name>
<evidence type="ECO:0000313" key="3">
    <source>
        <dbReference type="Proteomes" id="UP001214441"/>
    </source>
</evidence>
<keyword evidence="1" id="KW-0732">Signal</keyword>